<feature type="domain" description="Glycoside hydrolase family 2 catalytic" evidence="1">
    <location>
        <begin position="16"/>
        <end position="56"/>
    </location>
</feature>
<dbReference type="Gene3D" id="3.20.20.80">
    <property type="entry name" value="Glycosidases"/>
    <property type="match status" value="1"/>
</dbReference>
<name>X1S9B9_9ZZZZ</name>
<feature type="non-terminal residue" evidence="2">
    <location>
        <position position="1"/>
    </location>
</feature>
<dbReference type="InterPro" id="IPR017853">
    <property type="entry name" value="GH"/>
</dbReference>
<dbReference type="SUPFAM" id="SSF51445">
    <property type="entry name" value="(Trans)glycosidases"/>
    <property type="match status" value="1"/>
</dbReference>
<evidence type="ECO:0000313" key="2">
    <source>
        <dbReference type="EMBL" id="GAI89543.1"/>
    </source>
</evidence>
<sequence>GRKVPRWPECHLPDWAKSLGDEELKQRVLNYVQALVLRYRNSPAVVMWQVENEPLYPFGVCRLLGSEFLKQEIDLVKSMSDKPIVISDSGEYSTWFKAARLGDIMGTTLYKRLWFKEIKTYVTYPFQPIYYARKAWLIDKLFNKKVICVELQAEPWGNVLLYDLPIEEHSKSMDLERFKYMVKFAENTGLDTFYFWGVEWWYWLKVEHDDSGIWEEAKKL</sequence>
<organism evidence="2">
    <name type="scientific">marine sediment metagenome</name>
    <dbReference type="NCBI Taxonomy" id="412755"/>
    <lineage>
        <taxon>unclassified sequences</taxon>
        <taxon>metagenomes</taxon>
        <taxon>ecological metagenomes</taxon>
    </lineage>
</organism>
<dbReference type="InterPro" id="IPR006103">
    <property type="entry name" value="Glyco_hydro_2_cat"/>
</dbReference>
<protein>
    <recommendedName>
        <fullName evidence="1">Glycoside hydrolase family 2 catalytic domain-containing protein</fullName>
    </recommendedName>
</protein>
<gene>
    <name evidence="2" type="ORF">S12H4_30366</name>
</gene>
<dbReference type="GO" id="GO:0004553">
    <property type="term" value="F:hydrolase activity, hydrolyzing O-glycosyl compounds"/>
    <property type="evidence" value="ECO:0007669"/>
    <property type="project" value="InterPro"/>
</dbReference>
<dbReference type="AlphaFoldDB" id="X1S9B9"/>
<dbReference type="Pfam" id="PF02836">
    <property type="entry name" value="Glyco_hydro_2_C"/>
    <property type="match status" value="1"/>
</dbReference>
<dbReference type="EMBL" id="BARW01017605">
    <property type="protein sequence ID" value="GAI89543.1"/>
    <property type="molecule type" value="Genomic_DNA"/>
</dbReference>
<dbReference type="GO" id="GO:0005975">
    <property type="term" value="P:carbohydrate metabolic process"/>
    <property type="evidence" value="ECO:0007669"/>
    <property type="project" value="InterPro"/>
</dbReference>
<accession>X1S9B9</accession>
<proteinExistence type="predicted"/>
<comment type="caution">
    <text evidence="2">The sequence shown here is derived from an EMBL/GenBank/DDBJ whole genome shotgun (WGS) entry which is preliminary data.</text>
</comment>
<evidence type="ECO:0000259" key="1">
    <source>
        <dbReference type="Pfam" id="PF02836"/>
    </source>
</evidence>
<reference evidence="2" key="1">
    <citation type="journal article" date="2014" name="Front. Microbiol.">
        <title>High frequency of phylogenetically diverse reductive dehalogenase-homologous genes in deep subseafloor sedimentary metagenomes.</title>
        <authorList>
            <person name="Kawai M."/>
            <person name="Futagami T."/>
            <person name="Toyoda A."/>
            <person name="Takaki Y."/>
            <person name="Nishi S."/>
            <person name="Hori S."/>
            <person name="Arai W."/>
            <person name="Tsubouchi T."/>
            <person name="Morono Y."/>
            <person name="Uchiyama I."/>
            <person name="Ito T."/>
            <person name="Fujiyama A."/>
            <person name="Inagaki F."/>
            <person name="Takami H."/>
        </authorList>
    </citation>
    <scope>NUCLEOTIDE SEQUENCE</scope>
    <source>
        <strain evidence="2">Expedition CK06-06</strain>
    </source>
</reference>